<dbReference type="PANTHER" id="PTHR10605:SF56">
    <property type="entry name" value="BIFUNCTIONAL HEPARAN SULFATE N-DEACETYLASE_N-SULFOTRANSFERASE"/>
    <property type="match status" value="1"/>
</dbReference>
<dbReference type="PANTHER" id="PTHR10605">
    <property type="entry name" value="HEPARAN SULFATE SULFOTRANSFERASE"/>
    <property type="match status" value="1"/>
</dbReference>
<proteinExistence type="predicted"/>
<dbReference type="EMBL" id="CP103300">
    <property type="protein sequence ID" value="UYM18511.1"/>
    <property type="molecule type" value="Genomic_DNA"/>
</dbReference>
<accession>A0ABY6H2N1</accession>
<reference evidence="2" key="1">
    <citation type="submission" date="2022-10" db="EMBL/GenBank/DDBJ databases">
        <title>Completed Genome Sequence of two octocoral isolated bacterium, Endozoicomonas euniceicola EF212T and Endozoicomonas gorgoniicola PS125T.</title>
        <authorList>
            <person name="Chiou Y.-J."/>
            <person name="Chen Y.-H."/>
        </authorList>
    </citation>
    <scope>NUCLEOTIDE SEQUENCE</scope>
    <source>
        <strain evidence="2">EF212</strain>
    </source>
</reference>
<keyword evidence="3" id="KW-1185">Reference proteome</keyword>
<name>A0ABY6H2N1_9GAMM</name>
<dbReference type="SUPFAM" id="SSF52540">
    <property type="entry name" value="P-loop containing nucleoside triphosphate hydrolases"/>
    <property type="match status" value="1"/>
</dbReference>
<evidence type="ECO:0000313" key="2">
    <source>
        <dbReference type="EMBL" id="UYM18511.1"/>
    </source>
</evidence>
<dbReference type="InterPro" id="IPR037359">
    <property type="entry name" value="NST/OST"/>
</dbReference>
<dbReference type="Gene3D" id="3.40.50.300">
    <property type="entry name" value="P-loop containing nucleotide triphosphate hydrolases"/>
    <property type="match status" value="1"/>
</dbReference>
<gene>
    <name evidence="2" type="ORF">NX720_11610</name>
</gene>
<evidence type="ECO:0000256" key="1">
    <source>
        <dbReference type="ARBA" id="ARBA00022679"/>
    </source>
</evidence>
<dbReference type="Proteomes" id="UP001163255">
    <property type="component" value="Chromosome"/>
</dbReference>
<evidence type="ECO:0000313" key="3">
    <source>
        <dbReference type="Proteomes" id="UP001163255"/>
    </source>
</evidence>
<organism evidence="2 3">
    <name type="scientific">Endozoicomonas euniceicola</name>
    <dbReference type="NCBI Taxonomy" id="1234143"/>
    <lineage>
        <taxon>Bacteria</taxon>
        <taxon>Pseudomonadati</taxon>
        <taxon>Pseudomonadota</taxon>
        <taxon>Gammaproteobacteria</taxon>
        <taxon>Oceanospirillales</taxon>
        <taxon>Endozoicomonadaceae</taxon>
        <taxon>Endozoicomonas</taxon>
    </lineage>
</organism>
<dbReference type="RefSeq" id="WP_262601272.1">
    <property type="nucleotide sequence ID" value="NZ_CP103300.1"/>
</dbReference>
<dbReference type="Pfam" id="PF13469">
    <property type="entry name" value="Sulfotransfer_3"/>
    <property type="match status" value="1"/>
</dbReference>
<dbReference type="InterPro" id="IPR027417">
    <property type="entry name" value="P-loop_NTPase"/>
</dbReference>
<sequence>MASPDFLCIGAQKAGTTWLDKMFKGHPDIWTPPVKELQFFNEFYNKAAYPWTQKHRESHAVNAIRYAVNEKQPNWEKIKLAMHIASENIGFDWYEKIFDYAPEGVVKGEMTPEYSLLNEKHVKEISEKYPKLKIIFIMRDPVERALSGIRMRMKQQGFNADSKQEDIDNFVIEAASNWDVIQRSNYSFIHKTWSDYFDSESCLFLLSSDLRNNSKKALIKVGGFLGVDYNKFKFNPDEKVHVGMRFNISENAILEVRKKQEDNTEWMEENSDLFKIGL</sequence>
<keyword evidence="1" id="KW-0808">Transferase</keyword>
<protein>
    <submittedName>
        <fullName evidence="2">Sulfotransferase</fullName>
    </submittedName>
</protein>